<organism evidence="2 3">
    <name type="scientific">Cryptosporangium minutisporangium</name>
    <dbReference type="NCBI Taxonomy" id="113569"/>
    <lineage>
        <taxon>Bacteria</taxon>
        <taxon>Bacillati</taxon>
        <taxon>Actinomycetota</taxon>
        <taxon>Actinomycetes</taxon>
        <taxon>Cryptosporangiales</taxon>
        <taxon>Cryptosporangiaceae</taxon>
        <taxon>Cryptosporangium</taxon>
    </lineage>
</organism>
<evidence type="ECO:0000313" key="2">
    <source>
        <dbReference type="EMBL" id="GAA3389788.1"/>
    </source>
</evidence>
<keyword evidence="1" id="KW-1133">Transmembrane helix</keyword>
<gene>
    <name evidence="2" type="ORF">GCM10020369_41260</name>
</gene>
<evidence type="ECO:0000256" key="1">
    <source>
        <dbReference type="SAM" id="Phobius"/>
    </source>
</evidence>
<reference evidence="3" key="1">
    <citation type="journal article" date="2019" name="Int. J. Syst. Evol. Microbiol.">
        <title>The Global Catalogue of Microorganisms (GCM) 10K type strain sequencing project: providing services to taxonomists for standard genome sequencing and annotation.</title>
        <authorList>
            <consortium name="The Broad Institute Genomics Platform"/>
            <consortium name="The Broad Institute Genome Sequencing Center for Infectious Disease"/>
            <person name="Wu L."/>
            <person name="Ma J."/>
        </authorList>
    </citation>
    <scope>NUCLEOTIDE SEQUENCE [LARGE SCALE GENOMIC DNA]</scope>
    <source>
        <strain evidence="3">JCM 9458</strain>
    </source>
</reference>
<keyword evidence="1" id="KW-0812">Transmembrane</keyword>
<dbReference type="EMBL" id="BAAAYN010000026">
    <property type="protein sequence ID" value="GAA3389788.1"/>
    <property type="molecule type" value="Genomic_DNA"/>
</dbReference>
<proteinExistence type="predicted"/>
<feature type="transmembrane region" description="Helical" evidence="1">
    <location>
        <begin position="63"/>
        <end position="85"/>
    </location>
</feature>
<dbReference type="InterPro" id="IPR022566">
    <property type="entry name" value="DUF2613"/>
</dbReference>
<keyword evidence="1" id="KW-0472">Membrane</keyword>
<accession>A0ABP6T056</accession>
<name>A0ABP6T056_9ACTN</name>
<protein>
    <submittedName>
        <fullName evidence="2">Uncharacterized protein</fullName>
    </submittedName>
</protein>
<dbReference type="Proteomes" id="UP001501676">
    <property type="component" value="Unassembled WGS sequence"/>
</dbReference>
<dbReference type="Pfam" id="PF11021">
    <property type="entry name" value="DUF2613"/>
    <property type="match status" value="1"/>
</dbReference>
<sequence length="108" mass="11570">MGPHQIAEVFHRGRRAARLGTDLSSELNLEFRLRNQVKTSRADLLLGNVTTASYVEGAIMSSFLSIIVAAVIGVVLAVATTIGIVSISKQSPENTPAVSKPLVQYGHR</sequence>
<keyword evidence="3" id="KW-1185">Reference proteome</keyword>
<comment type="caution">
    <text evidence="2">The sequence shown here is derived from an EMBL/GenBank/DDBJ whole genome shotgun (WGS) entry which is preliminary data.</text>
</comment>
<evidence type="ECO:0000313" key="3">
    <source>
        <dbReference type="Proteomes" id="UP001501676"/>
    </source>
</evidence>